<dbReference type="PANTHER" id="PTHR24305:SF147">
    <property type="entry name" value="P450, PUTATIVE (EUROFUNG)-RELATED"/>
    <property type="match status" value="1"/>
</dbReference>
<dbReference type="InterPro" id="IPR036396">
    <property type="entry name" value="Cyt_P450_sf"/>
</dbReference>
<dbReference type="PROSITE" id="PS00086">
    <property type="entry name" value="CYTOCHROME_P450"/>
    <property type="match status" value="1"/>
</dbReference>
<dbReference type="PRINTS" id="PR00385">
    <property type="entry name" value="P450"/>
</dbReference>
<organism evidence="14 15">
    <name type="scientific">Plectosphaerella plurivora</name>
    <dbReference type="NCBI Taxonomy" id="936078"/>
    <lineage>
        <taxon>Eukaryota</taxon>
        <taxon>Fungi</taxon>
        <taxon>Dikarya</taxon>
        <taxon>Ascomycota</taxon>
        <taxon>Pezizomycotina</taxon>
        <taxon>Sordariomycetes</taxon>
        <taxon>Hypocreomycetidae</taxon>
        <taxon>Glomerellales</taxon>
        <taxon>Plectosphaerellaceae</taxon>
        <taxon>Plectosphaerella</taxon>
    </lineage>
</organism>
<dbReference type="GO" id="GO:0020037">
    <property type="term" value="F:heme binding"/>
    <property type="evidence" value="ECO:0007669"/>
    <property type="project" value="InterPro"/>
</dbReference>
<protein>
    <submittedName>
        <fullName evidence="14">Cytochrome P450</fullName>
    </submittedName>
</protein>
<dbReference type="CDD" id="cd11062">
    <property type="entry name" value="CYP58-like"/>
    <property type="match status" value="1"/>
</dbReference>
<keyword evidence="6 12" id="KW-0479">Metal-binding</keyword>
<dbReference type="GO" id="GO:0005506">
    <property type="term" value="F:iron ion binding"/>
    <property type="evidence" value="ECO:0007669"/>
    <property type="project" value="InterPro"/>
</dbReference>
<keyword evidence="15" id="KW-1185">Reference proteome</keyword>
<keyword evidence="5" id="KW-0812">Transmembrane</keyword>
<dbReference type="PANTHER" id="PTHR24305">
    <property type="entry name" value="CYTOCHROME P450"/>
    <property type="match status" value="1"/>
</dbReference>
<evidence type="ECO:0000256" key="3">
    <source>
        <dbReference type="ARBA" id="ARBA00010617"/>
    </source>
</evidence>
<gene>
    <name evidence="14" type="ORF">F5X68DRAFT_147448</name>
</gene>
<dbReference type="AlphaFoldDB" id="A0A9P9AGH2"/>
<accession>A0A9P9AGH2</accession>
<evidence type="ECO:0000256" key="6">
    <source>
        <dbReference type="ARBA" id="ARBA00022723"/>
    </source>
</evidence>
<dbReference type="InterPro" id="IPR017972">
    <property type="entry name" value="Cyt_P450_CS"/>
</dbReference>
<evidence type="ECO:0000256" key="5">
    <source>
        <dbReference type="ARBA" id="ARBA00022692"/>
    </source>
</evidence>
<dbReference type="PRINTS" id="PR00463">
    <property type="entry name" value="EP450I"/>
</dbReference>
<evidence type="ECO:0000256" key="10">
    <source>
        <dbReference type="ARBA" id="ARBA00023033"/>
    </source>
</evidence>
<comment type="subcellular location">
    <subcellularLocation>
        <location evidence="2">Membrane</location>
        <topology evidence="2">Single-pass membrane protein</topology>
    </subcellularLocation>
</comment>
<evidence type="ECO:0000256" key="1">
    <source>
        <dbReference type="ARBA" id="ARBA00001971"/>
    </source>
</evidence>
<comment type="similarity">
    <text evidence="3 13">Belongs to the cytochrome P450 family.</text>
</comment>
<keyword evidence="11" id="KW-0472">Membrane</keyword>
<evidence type="ECO:0000256" key="11">
    <source>
        <dbReference type="ARBA" id="ARBA00023136"/>
    </source>
</evidence>
<dbReference type="OrthoDB" id="3945418at2759"/>
<evidence type="ECO:0000256" key="2">
    <source>
        <dbReference type="ARBA" id="ARBA00004167"/>
    </source>
</evidence>
<name>A0A9P9AGH2_9PEZI</name>
<dbReference type="EMBL" id="JAGSXJ010000002">
    <property type="protein sequence ID" value="KAH6695614.1"/>
    <property type="molecule type" value="Genomic_DNA"/>
</dbReference>
<reference evidence="14" key="1">
    <citation type="journal article" date="2021" name="Nat. Commun.">
        <title>Genetic determinants of endophytism in the Arabidopsis root mycobiome.</title>
        <authorList>
            <person name="Mesny F."/>
            <person name="Miyauchi S."/>
            <person name="Thiergart T."/>
            <person name="Pickel B."/>
            <person name="Atanasova L."/>
            <person name="Karlsson M."/>
            <person name="Huettel B."/>
            <person name="Barry K.W."/>
            <person name="Haridas S."/>
            <person name="Chen C."/>
            <person name="Bauer D."/>
            <person name="Andreopoulos W."/>
            <person name="Pangilinan J."/>
            <person name="LaButti K."/>
            <person name="Riley R."/>
            <person name="Lipzen A."/>
            <person name="Clum A."/>
            <person name="Drula E."/>
            <person name="Henrissat B."/>
            <person name="Kohler A."/>
            <person name="Grigoriev I.V."/>
            <person name="Martin F.M."/>
            <person name="Hacquard S."/>
        </authorList>
    </citation>
    <scope>NUCLEOTIDE SEQUENCE</scope>
    <source>
        <strain evidence="14">MPI-SDFR-AT-0117</strain>
    </source>
</reference>
<dbReference type="Pfam" id="PF00067">
    <property type="entry name" value="p450"/>
    <property type="match status" value="1"/>
</dbReference>
<keyword evidence="4 12" id="KW-0349">Heme</keyword>
<evidence type="ECO:0000256" key="9">
    <source>
        <dbReference type="ARBA" id="ARBA00023004"/>
    </source>
</evidence>
<keyword evidence="7" id="KW-1133">Transmembrane helix</keyword>
<keyword evidence="8 13" id="KW-0560">Oxidoreductase</keyword>
<sequence length="515" mass="58335">MKHTTLLDVLLFGTVVLAAYRILRALYNVSPLHPLSKIPGPKLAAATYLPEFWHDVIKGGRYTHRIREMHEQYGPIVRINPDEIHCSDPAFIDDIYAAGGKRRDKPQHQVRALGAWSANIFGCADHDTHRIRRAAVARFFSRSMVSQLEEEIRGLAGRLCDKLLAEQGRGRPIDVTMAYSCLASDIISDYCFGQPFGLLAQEEWTPNFRQAGIAVVRPAYYFRFFPFLSPLVGLGRWFVNYLPEDLALFIRTLEIDVPALIAKTRAEMDAGIVSRARPTVFMELMQSDLPASEKTHDRLKSEAFSLLGAATETTSWALGTITYYLLRQPETMARLRAEVEAVVHDPRQLPPLPTLEKLPYLSAVIQEGLRLSYGVSSRTARIATHEDLIYRGEFNKKPIELILPRGYPVGMSPVITHHNETIFPDSYSFVPERWLDESSRRGLDKAFLSFSKGSRVCLGMNLAMCELHLTLAALTLRVFPHMRLFETTERDVRYDYDTLSPNPVRDSKGIRVTVE</sequence>
<feature type="binding site" description="axial binding residue" evidence="12">
    <location>
        <position position="457"/>
    </location>
    <ligand>
        <name>heme</name>
        <dbReference type="ChEBI" id="CHEBI:30413"/>
    </ligand>
    <ligandPart>
        <name>Fe</name>
        <dbReference type="ChEBI" id="CHEBI:18248"/>
    </ligandPart>
</feature>
<dbReference type="InterPro" id="IPR050121">
    <property type="entry name" value="Cytochrome_P450_monoxygenase"/>
</dbReference>
<comment type="caution">
    <text evidence="14">The sequence shown here is derived from an EMBL/GenBank/DDBJ whole genome shotgun (WGS) entry which is preliminary data.</text>
</comment>
<dbReference type="InterPro" id="IPR001128">
    <property type="entry name" value="Cyt_P450"/>
</dbReference>
<evidence type="ECO:0000313" key="15">
    <source>
        <dbReference type="Proteomes" id="UP000770015"/>
    </source>
</evidence>
<keyword evidence="9 12" id="KW-0408">Iron</keyword>
<proteinExistence type="inferred from homology"/>
<dbReference type="GO" id="GO:0004497">
    <property type="term" value="F:monooxygenase activity"/>
    <property type="evidence" value="ECO:0007669"/>
    <property type="project" value="UniProtKB-KW"/>
</dbReference>
<comment type="cofactor">
    <cofactor evidence="1 12">
        <name>heme</name>
        <dbReference type="ChEBI" id="CHEBI:30413"/>
    </cofactor>
</comment>
<evidence type="ECO:0000256" key="13">
    <source>
        <dbReference type="RuleBase" id="RU000461"/>
    </source>
</evidence>
<dbReference type="Proteomes" id="UP000770015">
    <property type="component" value="Unassembled WGS sequence"/>
</dbReference>
<dbReference type="SUPFAM" id="SSF48264">
    <property type="entry name" value="Cytochrome P450"/>
    <property type="match status" value="1"/>
</dbReference>
<dbReference type="InterPro" id="IPR002401">
    <property type="entry name" value="Cyt_P450_E_grp-I"/>
</dbReference>
<evidence type="ECO:0000256" key="7">
    <source>
        <dbReference type="ARBA" id="ARBA00022989"/>
    </source>
</evidence>
<dbReference type="GO" id="GO:0016705">
    <property type="term" value="F:oxidoreductase activity, acting on paired donors, with incorporation or reduction of molecular oxygen"/>
    <property type="evidence" value="ECO:0007669"/>
    <property type="project" value="InterPro"/>
</dbReference>
<evidence type="ECO:0000256" key="8">
    <source>
        <dbReference type="ARBA" id="ARBA00023002"/>
    </source>
</evidence>
<keyword evidence="10 13" id="KW-0503">Monooxygenase</keyword>
<evidence type="ECO:0000256" key="12">
    <source>
        <dbReference type="PIRSR" id="PIRSR602401-1"/>
    </source>
</evidence>
<dbReference type="GO" id="GO:0016020">
    <property type="term" value="C:membrane"/>
    <property type="evidence" value="ECO:0007669"/>
    <property type="project" value="UniProtKB-SubCell"/>
</dbReference>
<dbReference type="FunFam" id="1.10.630.10:FF:000069">
    <property type="entry name" value="Cytochrome P450, putative (Eurofung)"/>
    <property type="match status" value="1"/>
</dbReference>
<evidence type="ECO:0000313" key="14">
    <source>
        <dbReference type="EMBL" id="KAH6695614.1"/>
    </source>
</evidence>
<evidence type="ECO:0000256" key="4">
    <source>
        <dbReference type="ARBA" id="ARBA00022617"/>
    </source>
</evidence>
<dbReference type="Gene3D" id="1.10.630.10">
    <property type="entry name" value="Cytochrome P450"/>
    <property type="match status" value="1"/>
</dbReference>